<dbReference type="InterPro" id="IPR011989">
    <property type="entry name" value="ARM-like"/>
</dbReference>
<dbReference type="Gene3D" id="1.25.10.10">
    <property type="entry name" value="Leucine-rich Repeat Variant"/>
    <property type="match status" value="1"/>
</dbReference>
<feature type="compositionally biased region" description="Low complexity" evidence="1">
    <location>
        <begin position="1"/>
        <end position="38"/>
    </location>
</feature>
<protein>
    <submittedName>
        <fullName evidence="2">Uncharacterized protein</fullName>
    </submittedName>
</protein>
<feature type="region of interest" description="Disordered" evidence="1">
    <location>
        <begin position="112"/>
        <end position="159"/>
    </location>
</feature>
<dbReference type="EMBL" id="CAUYUJ010008318">
    <property type="protein sequence ID" value="CAK0823563.1"/>
    <property type="molecule type" value="Genomic_DNA"/>
</dbReference>
<feature type="non-terminal residue" evidence="2">
    <location>
        <position position="159"/>
    </location>
</feature>
<reference evidence="2" key="1">
    <citation type="submission" date="2023-10" db="EMBL/GenBank/DDBJ databases">
        <authorList>
            <person name="Chen Y."/>
            <person name="Shah S."/>
            <person name="Dougan E. K."/>
            <person name="Thang M."/>
            <person name="Chan C."/>
        </authorList>
    </citation>
    <scope>NUCLEOTIDE SEQUENCE [LARGE SCALE GENOMIC DNA]</scope>
</reference>
<evidence type="ECO:0000313" key="3">
    <source>
        <dbReference type="Proteomes" id="UP001189429"/>
    </source>
</evidence>
<sequence>ARAAGALGAAPGGARAPDGRAAAGLSASPRAPGPPRGAARGRCRRWRAGAAADRARGPRRQGRPGAKLLAAMSGGHLSKDFFELVKAIGESRSKQEEDKIIVNEIAVLKQHLSQPAIPPKKMKELHDPRRLRRDARARRGVRLHPRGQADAREEPACEE</sequence>
<organism evidence="2 3">
    <name type="scientific">Prorocentrum cordatum</name>
    <dbReference type="NCBI Taxonomy" id="2364126"/>
    <lineage>
        <taxon>Eukaryota</taxon>
        <taxon>Sar</taxon>
        <taxon>Alveolata</taxon>
        <taxon>Dinophyceae</taxon>
        <taxon>Prorocentrales</taxon>
        <taxon>Prorocentraceae</taxon>
        <taxon>Prorocentrum</taxon>
    </lineage>
</organism>
<comment type="caution">
    <text evidence="2">The sequence shown here is derived from an EMBL/GenBank/DDBJ whole genome shotgun (WGS) entry which is preliminary data.</text>
</comment>
<evidence type="ECO:0000313" key="2">
    <source>
        <dbReference type="EMBL" id="CAK0823563.1"/>
    </source>
</evidence>
<feature type="region of interest" description="Disordered" evidence="1">
    <location>
        <begin position="1"/>
        <end position="42"/>
    </location>
</feature>
<dbReference type="Proteomes" id="UP001189429">
    <property type="component" value="Unassembled WGS sequence"/>
</dbReference>
<accession>A0ABN9RXR8</accession>
<feature type="compositionally biased region" description="Basic residues" evidence="1">
    <location>
        <begin position="129"/>
        <end position="145"/>
    </location>
</feature>
<name>A0ABN9RXR8_9DINO</name>
<proteinExistence type="predicted"/>
<gene>
    <name evidence="2" type="ORF">PCOR1329_LOCUS24225</name>
</gene>
<keyword evidence="3" id="KW-1185">Reference proteome</keyword>
<evidence type="ECO:0000256" key="1">
    <source>
        <dbReference type="SAM" id="MobiDB-lite"/>
    </source>
</evidence>
<feature type="compositionally biased region" description="Basic and acidic residues" evidence="1">
    <location>
        <begin position="147"/>
        <end position="159"/>
    </location>
</feature>
<feature type="non-terminal residue" evidence="2">
    <location>
        <position position="1"/>
    </location>
</feature>